<dbReference type="GeneID" id="38119803"/>
<sequence>MQKILSFTTIVLFLSSFTAAENINDLSSPPLSIATEPYTITLTCAECAFSYSDCLENVQPPAFLSITFSTQNDTLLANNAVIFPPSWPLQFAAQRQRASLTDTVPLAYALDVQPLPHQPGAILGDLYHLTLTLVDLQGRRATEHPVSVGVVRDTRGGLSIIQVEEAWRRYHRKLKLKGEGKELKAQEGSEGPKAGWWNLEAWRPHAASDGPEHQLEPETQCSGDWTAPHPCTAAEVHGYPGHGKHHGEHHRQRLDDWIYDRHFHSKFAGPAVISGLLGVMAAFFAGALGFFVGKLIVAIYCYFFDGKKSQTTAGAIDEERYLEEVVGLDEERLMGMEKKGYAFGHRVVNVH</sequence>
<feature type="chain" id="PRO_5017610668" evidence="2">
    <location>
        <begin position="21"/>
        <end position="351"/>
    </location>
</feature>
<gene>
    <name evidence="3" type="ORF">DSM5745_09433</name>
</gene>
<evidence type="ECO:0000256" key="2">
    <source>
        <dbReference type="SAM" id="SignalP"/>
    </source>
</evidence>
<protein>
    <submittedName>
        <fullName evidence="3">Uncharacterized protein</fullName>
    </submittedName>
</protein>
<feature type="signal peptide" evidence="2">
    <location>
        <begin position="1"/>
        <end position="20"/>
    </location>
</feature>
<keyword evidence="1" id="KW-0812">Transmembrane</keyword>
<dbReference type="PANTHER" id="PTHR40622:SF1">
    <property type="match status" value="1"/>
</dbReference>
<evidence type="ECO:0000256" key="1">
    <source>
        <dbReference type="SAM" id="Phobius"/>
    </source>
</evidence>
<evidence type="ECO:0000313" key="4">
    <source>
        <dbReference type="Proteomes" id="UP000256690"/>
    </source>
</evidence>
<feature type="transmembrane region" description="Helical" evidence="1">
    <location>
        <begin position="276"/>
        <end position="303"/>
    </location>
</feature>
<name>A0A3D8QW03_9EURO</name>
<reference evidence="3 4" key="1">
    <citation type="journal article" date="2018" name="IMA Fungus">
        <title>IMA Genome-F 9: Draft genome sequence of Annulohypoxylon stygium, Aspergillus mulundensis, Berkeleyomyces basicola (syn. Thielaviopsis basicola), Ceratocystis smalleyi, two Cercospora beticola strains, Coleophoma cylindrospora, Fusarium fracticaudum, Phialophora cf. hyalina, and Morchella septimelata.</title>
        <authorList>
            <person name="Wingfield B.D."/>
            <person name="Bills G.F."/>
            <person name="Dong Y."/>
            <person name="Huang W."/>
            <person name="Nel W.J."/>
            <person name="Swalarsk-Parry B.S."/>
            <person name="Vaghefi N."/>
            <person name="Wilken P.M."/>
            <person name="An Z."/>
            <person name="de Beer Z.W."/>
            <person name="De Vos L."/>
            <person name="Chen L."/>
            <person name="Duong T.A."/>
            <person name="Gao Y."/>
            <person name="Hammerbacher A."/>
            <person name="Kikkert J.R."/>
            <person name="Li Y."/>
            <person name="Li H."/>
            <person name="Li K."/>
            <person name="Li Q."/>
            <person name="Liu X."/>
            <person name="Ma X."/>
            <person name="Naidoo K."/>
            <person name="Pethybridge S.J."/>
            <person name="Sun J."/>
            <person name="Steenkamp E.T."/>
            <person name="van der Nest M.A."/>
            <person name="van Wyk S."/>
            <person name="Wingfield M.J."/>
            <person name="Xiong C."/>
            <person name="Yue Q."/>
            <person name="Zhang X."/>
        </authorList>
    </citation>
    <scope>NUCLEOTIDE SEQUENCE [LARGE SCALE GENOMIC DNA]</scope>
    <source>
        <strain evidence="3 4">DSM 5745</strain>
    </source>
</reference>
<organism evidence="3 4">
    <name type="scientific">Aspergillus mulundensis</name>
    <dbReference type="NCBI Taxonomy" id="1810919"/>
    <lineage>
        <taxon>Eukaryota</taxon>
        <taxon>Fungi</taxon>
        <taxon>Dikarya</taxon>
        <taxon>Ascomycota</taxon>
        <taxon>Pezizomycotina</taxon>
        <taxon>Eurotiomycetes</taxon>
        <taxon>Eurotiomycetidae</taxon>
        <taxon>Eurotiales</taxon>
        <taxon>Aspergillaceae</taxon>
        <taxon>Aspergillus</taxon>
        <taxon>Aspergillus subgen. Nidulantes</taxon>
    </lineage>
</organism>
<keyword evidence="2" id="KW-0732">Signal</keyword>
<dbReference type="RefSeq" id="XP_026599797.1">
    <property type="nucleotide sequence ID" value="XM_026751449.1"/>
</dbReference>
<keyword evidence="1" id="KW-0472">Membrane</keyword>
<dbReference type="PANTHER" id="PTHR40622">
    <property type="match status" value="1"/>
</dbReference>
<dbReference type="EMBL" id="PVWQ01000013">
    <property type="protein sequence ID" value="RDW65694.1"/>
    <property type="molecule type" value="Genomic_DNA"/>
</dbReference>
<dbReference type="OrthoDB" id="4367799at2759"/>
<proteinExistence type="predicted"/>
<dbReference type="Proteomes" id="UP000256690">
    <property type="component" value="Unassembled WGS sequence"/>
</dbReference>
<accession>A0A3D8QW03</accession>
<keyword evidence="4" id="KW-1185">Reference proteome</keyword>
<dbReference type="AlphaFoldDB" id="A0A3D8QW03"/>
<evidence type="ECO:0000313" key="3">
    <source>
        <dbReference type="EMBL" id="RDW65694.1"/>
    </source>
</evidence>
<keyword evidence="1" id="KW-1133">Transmembrane helix</keyword>
<comment type="caution">
    <text evidence="3">The sequence shown here is derived from an EMBL/GenBank/DDBJ whole genome shotgun (WGS) entry which is preliminary data.</text>
</comment>
<dbReference type="STRING" id="1810919.A0A3D8QW03"/>